<dbReference type="InterPro" id="IPR043129">
    <property type="entry name" value="ATPase_NBD"/>
</dbReference>
<dbReference type="SMART" id="SM00268">
    <property type="entry name" value="ACTIN"/>
    <property type="match status" value="1"/>
</dbReference>
<dbReference type="PANTHER" id="PTHR11937">
    <property type="entry name" value="ACTIN"/>
    <property type="match status" value="1"/>
</dbReference>
<dbReference type="HOGENOM" id="CLU_006974_0_1_1"/>
<evidence type="ECO:0000313" key="3">
    <source>
        <dbReference type="EMBL" id="EPT01141.1"/>
    </source>
</evidence>
<name>S8FIB4_FOMSC</name>
<dbReference type="OrthoDB" id="5572108at2759"/>
<accession>S8FIB4</accession>
<feature type="region of interest" description="Disordered" evidence="2">
    <location>
        <begin position="542"/>
        <end position="597"/>
    </location>
</feature>
<dbReference type="CDD" id="cd10206">
    <property type="entry name" value="ASKHA_NBD_Arp8-like"/>
    <property type="match status" value="1"/>
</dbReference>
<gene>
    <name evidence="3" type="ORF">FOMPIDRAFT_136073</name>
</gene>
<proteinExistence type="inferred from homology"/>
<dbReference type="eggNOG" id="KOG0797">
    <property type="taxonomic scope" value="Eukaryota"/>
</dbReference>
<sequence length="759" mass="83235">MPRGIPNAKRDENAMRFTAFHVSLPPNPKHMGSTYLRSETQTHWYRNAVRATAAARNKNIQEEAGPSAGEARRGSKVIVIHPGSRYLRIGRASDVTPVTVPNVIARKHKPPVPEPRSIEGISRPRKSNARPASTATQNSDEYAVPFTSDDPFDMKVAAITISLRDRMRFYKLRVTPNAANIASTFNEQFQPETIAEANDPFRIDWIRDDTESYLALRIADPAAQGYVTRWPIYSGKFNTRDYPSNAMILSDIETIIHSILKDRLEIDSKAYKDHSVLLVIPDFYDRFYVEDMVRLFLMTMGFKQICVQQESLAATYGAGISNACVVDMGATKTSIACVDDGVVLADTRMSLNMGGDDITEFLHVLLQRISFPYKGLDLARSYDWNVVEDLKARLCTLAEGDVALNLYDFVVRRPGQPTQKYGLRAYDEIILAPMCLFEPRVIEFDQKRAGMRPIAHPDVTEDIVEQLSDHFTQAMVISTQHLLPAALPHPMIFEQIQGLAQSGPQTPGLGQQPAFIVAPQPAGESAPPQTSVNTVESLTAAAPTTPNTASKAEGEASESVTPAAAEPADIPMKEETPAASIPAPSTAPEVDTTSRSSAPVEVIDVDAMEDKPAALTDQVVPVLPVQPLHIYPGGYTIDVCFEASKLPLDVAIFNSARAAGGDEKIRKYLQAVLVIGGTALVPGMAHALESRLQAIATPLVPNMEKVQIIPPPKDVDPRVLAWKGAAVLGKMDSVSDLWITALDWDILGMRGLKERCFYL</sequence>
<dbReference type="EMBL" id="KE504144">
    <property type="protein sequence ID" value="EPT01141.1"/>
    <property type="molecule type" value="Genomic_DNA"/>
</dbReference>
<dbReference type="Proteomes" id="UP000015241">
    <property type="component" value="Unassembled WGS sequence"/>
</dbReference>
<dbReference type="InParanoid" id="S8FIB4"/>
<dbReference type="Gene3D" id="3.90.640.10">
    <property type="entry name" value="Actin, Chain A, domain 4"/>
    <property type="match status" value="1"/>
</dbReference>
<dbReference type="FunCoup" id="S8FIB4">
    <property type="interactions" value="603"/>
</dbReference>
<feature type="compositionally biased region" description="Low complexity" evidence="2">
    <location>
        <begin position="577"/>
        <end position="588"/>
    </location>
</feature>
<feature type="region of interest" description="Disordered" evidence="2">
    <location>
        <begin position="104"/>
        <end position="138"/>
    </location>
</feature>
<protein>
    <submittedName>
        <fullName evidence="3">Uncharacterized protein</fullName>
    </submittedName>
</protein>
<dbReference type="Gene3D" id="3.30.420.40">
    <property type="match status" value="3"/>
</dbReference>
<evidence type="ECO:0000256" key="1">
    <source>
        <dbReference type="RuleBase" id="RU000487"/>
    </source>
</evidence>
<dbReference type="SUPFAM" id="SSF53067">
    <property type="entry name" value="Actin-like ATPase domain"/>
    <property type="match status" value="2"/>
</dbReference>
<keyword evidence="4" id="KW-1185">Reference proteome</keyword>
<dbReference type="Pfam" id="PF00022">
    <property type="entry name" value="Actin"/>
    <property type="match status" value="2"/>
</dbReference>
<dbReference type="AlphaFoldDB" id="S8FIB4"/>
<comment type="similarity">
    <text evidence="1">Belongs to the actin family.</text>
</comment>
<evidence type="ECO:0000313" key="4">
    <source>
        <dbReference type="Proteomes" id="UP000015241"/>
    </source>
</evidence>
<dbReference type="STRING" id="743788.S8FIB4"/>
<dbReference type="InterPro" id="IPR004000">
    <property type="entry name" value="Actin"/>
</dbReference>
<organism evidence="3 4">
    <name type="scientific">Fomitopsis schrenkii</name>
    <name type="common">Brown rot fungus</name>
    <dbReference type="NCBI Taxonomy" id="2126942"/>
    <lineage>
        <taxon>Eukaryota</taxon>
        <taxon>Fungi</taxon>
        <taxon>Dikarya</taxon>
        <taxon>Basidiomycota</taxon>
        <taxon>Agaricomycotina</taxon>
        <taxon>Agaricomycetes</taxon>
        <taxon>Polyporales</taxon>
        <taxon>Fomitopsis</taxon>
    </lineage>
</organism>
<reference evidence="3 4" key="1">
    <citation type="journal article" date="2012" name="Science">
        <title>The Paleozoic origin of enzymatic lignin decomposition reconstructed from 31 fungal genomes.</title>
        <authorList>
            <person name="Floudas D."/>
            <person name="Binder M."/>
            <person name="Riley R."/>
            <person name="Barry K."/>
            <person name="Blanchette R.A."/>
            <person name="Henrissat B."/>
            <person name="Martinez A.T."/>
            <person name="Otillar R."/>
            <person name="Spatafora J.W."/>
            <person name="Yadav J.S."/>
            <person name="Aerts A."/>
            <person name="Benoit I."/>
            <person name="Boyd A."/>
            <person name="Carlson A."/>
            <person name="Copeland A."/>
            <person name="Coutinho P.M."/>
            <person name="de Vries R.P."/>
            <person name="Ferreira P."/>
            <person name="Findley K."/>
            <person name="Foster B."/>
            <person name="Gaskell J."/>
            <person name="Glotzer D."/>
            <person name="Gorecki P."/>
            <person name="Heitman J."/>
            <person name="Hesse C."/>
            <person name="Hori C."/>
            <person name="Igarashi K."/>
            <person name="Jurgens J.A."/>
            <person name="Kallen N."/>
            <person name="Kersten P."/>
            <person name="Kohler A."/>
            <person name="Kuees U."/>
            <person name="Kumar T.K.A."/>
            <person name="Kuo A."/>
            <person name="LaButti K."/>
            <person name="Larrondo L.F."/>
            <person name="Lindquist E."/>
            <person name="Ling A."/>
            <person name="Lombard V."/>
            <person name="Lucas S."/>
            <person name="Lundell T."/>
            <person name="Martin R."/>
            <person name="McLaughlin D.J."/>
            <person name="Morgenstern I."/>
            <person name="Morin E."/>
            <person name="Murat C."/>
            <person name="Nagy L.G."/>
            <person name="Nolan M."/>
            <person name="Ohm R.A."/>
            <person name="Patyshakuliyeva A."/>
            <person name="Rokas A."/>
            <person name="Ruiz-Duenas F.J."/>
            <person name="Sabat G."/>
            <person name="Salamov A."/>
            <person name="Samejima M."/>
            <person name="Schmutz J."/>
            <person name="Slot J.C."/>
            <person name="St John F."/>
            <person name="Stenlid J."/>
            <person name="Sun H."/>
            <person name="Sun S."/>
            <person name="Syed K."/>
            <person name="Tsang A."/>
            <person name="Wiebenga A."/>
            <person name="Young D."/>
            <person name="Pisabarro A."/>
            <person name="Eastwood D.C."/>
            <person name="Martin F."/>
            <person name="Cullen D."/>
            <person name="Grigoriev I.V."/>
            <person name="Hibbett D.S."/>
        </authorList>
    </citation>
    <scope>NUCLEOTIDE SEQUENCE</scope>
    <source>
        <strain evidence="4">FP-58527</strain>
    </source>
</reference>
<evidence type="ECO:0000256" key="2">
    <source>
        <dbReference type="SAM" id="MobiDB-lite"/>
    </source>
</evidence>